<keyword evidence="8" id="KW-0238">DNA-binding</keyword>
<dbReference type="STRING" id="321763.SAMN04488692_11565"/>
<dbReference type="NCBIfam" id="TIGR01059">
    <property type="entry name" value="gyrB"/>
    <property type="match status" value="1"/>
</dbReference>
<dbReference type="EMBL" id="FNGO01000015">
    <property type="protein sequence ID" value="SDM06643.1"/>
    <property type="molecule type" value="Genomic_DNA"/>
</dbReference>
<keyword evidence="3 11" id="KW-0479">Metal-binding</keyword>
<dbReference type="CDD" id="cd00822">
    <property type="entry name" value="TopoII_Trans_DNA_gyrase"/>
    <property type="match status" value="1"/>
</dbReference>
<evidence type="ECO:0000256" key="5">
    <source>
        <dbReference type="ARBA" id="ARBA00022840"/>
    </source>
</evidence>
<evidence type="ECO:0000259" key="12">
    <source>
        <dbReference type="PROSITE" id="PS50880"/>
    </source>
</evidence>
<dbReference type="CDD" id="cd16928">
    <property type="entry name" value="HATPase_GyrB-like"/>
    <property type="match status" value="1"/>
</dbReference>
<dbReference type="NCBIfam" id="NF004189">
    <property type="entry name" value="PRK05644.1"/>
    <property type="match status" value="1"/>
</dbReference>
<organism evidence="13 14">
    <name type="scientific">Halarsenatibacter silvermanii</name>
    <dbReference type="NCBI Taxonomy" id="321763"/>
    <lineage>
        <taxon>Bacteria</taxon>
        <taxon>Bacillati</taxon>
        <taxon>Bacillota</taxon>
        <taxon>Clostridia</taxon>
        <taxon>Halanaerobiales</taxon>
        <taxon>Halarsenatibacteraceae</taxon>
        <taxon>Halarsenatibacter</taxon>
    </lineage>
</organism>
<dbReference type="GO" id="GO:0005694">
    <property type="term" value="C:chromosome"/>
    <property type="evidence" value="ECO:0007669"/>
    <property type="project" value="InterPro"/>
</dbReference>
<dbReference type="GO" id="GO:0034335">
    <property type="term" value="F:DNA negative supercoiling activity"/>
    <property type="evidence" value="ECO:0007669"/>
    <property type="project" value="UniProtKB-ARBA"/>
</dbReference>
<evidence type="ECO:0000256" key="4">
    <source>
        <dbReference type="ARBA" id="ARBA00022741"/>
    </source>
</evidence>
<dbReference type="InterPro" id="IPR013760">
    <property type="entry name" value="Topo_IIA-like_dom_sf"/>
</dbReference>
<evidence type="ECO:0000256" key="1">
    <source>
        <dbReference type="ARBA" id="ARBA00000185"/>
    </source>
</evidence>
<dbReference type="PROSITE" id="PS50880">
    <property type="entry name" value="TOPRIM"/>
    <property type="match status" value="1"/>
</dbReference>
<dbReference type="InterPro" id="IPR018522">
    <property type="entry name" value="TopoIIA_CS"/>
</dbReference>
<dbReference type="SMART" id="SM00387">
    <property type="entry name" value="HATPase_c"/>
    <property type="match status" value="1"/>
</dbReference>
<feature type="binding site" evidence="11">
    <location>
        <position position="509"/>
    </location>
    <ligand>
        <name>Mg(2+)</name>
        <dbReference type="ChEBI" id="CHEBI:18420"/>
        <label>2</label>
    </ligand>
</feature>
<dbReference type="FunFam" id="3.30.565.10:FF:000002">
    <property type="entry name" value="DNA gyrase subunit B"/>
    <property type="match status" value="1"/>
</dbReference>
<feature type="binding site" evidence="11">
    <location>
        <position position="507"/>
    </location>
    <ligand>
        <name>Mg(2+)</name>
        <dbReference type="ChEBI" id="CHEBI:18420"/>
        <label>2</label>
    </ligand>
</feature>
<dbReference type="FunFam" id="3.40.50.670:FF:000002">
    <property type="entry name" value="DNA gyrase subunit B"/>
    <property type="match status" value="1"/>
</dbReference>
<evidence type="ECO:0000256" key="10">
    <source>
        <dbReference type="ARBA" id="ARBA00063644"/>
    </source>
</evidence>
<dbReference type="InterPro" id="IPR014721">
    <property type="entry name" value="Ribsml_uS5_D2-typ_fold_subgr"/>
</dbReference>
<dbReference type="GO" id="GO:0006261">
    <property type="term" value="P:DNA-templated DNA replication"/>
    <property type="evidence" value="ECO:0007669"/>
    <property type="project" value="UniProtKB-UniRule"/>
</dbReference>
<accession>A0A1G9Q6T3</accession>
<dbReference type="Gene3D" id="3.40.50.670">
    <property type="match status" value="1"/>
</dbReference>
<name>A0A1G9Q6T3_9FIRM</name>
<dbReference type="InterPro" id="IPR013759">
    <property type="entry name" value="Topo_IIA_B_C"/>
</dbReference>
<dbReference type="SMART" id="SM00433">
    <property type="entry name" value="TOP2c"/>
    <property type="match status" value="1"/>
</dbReference>
<keyword evidence="14" id="KW-1185">Reference proteome</keyword>
<dbReference type="PRINTS" id="PR01159">
    <property type="entry name" value="DNAGYRASEB"/>
</dbReference>
<comment type="miscellaneous">
    <text evidence="11">Few gyrases are as efficient as E.coli at forming negative supercoils. Not all organisms have 2 type II topoisomerases; in organisms with a single type II topoisomerase this enzyme also has to decatenate newly replicated chromosomes.</text>
</comment>
<feature type="domain" description="Toprim" evidence="12">
    <location>
        <begin position="428"/>
        <end position="542"/>
    </location>
</feature>
<dbReference type="GO" id="GO:0006265">
    <property type="term" value="P:DNA topological change"/>
    <property type="evidence" value="ECO:0007669"/>
    <property type="project" value="UniProtKB-UniRule"/>
</dbReference>
<evidence type="ECO:0000256" key="6">
    <source>
        <dbReference type="ARBA" id="ARBA00022842"/>
    </source>
</evidence>
<comment type="subunit">
    <text evidence="10">Heterotetramer composed of ParC and ParE.</text>
</comment>
<dbReference type="InterPro" id="IPR003594">
    <property type="entry name" value="HATPase_dom"/>
</dbReference>
<keyword evidence="4 11" id="KW-0547">Nucleotide-binding</keyword>
<dbReference type="RefSeq" id="WP_143423049.1">
    <property type="nucleotide sequence ID" value="NZ_FNGO01000015.1"/>
</dbReference>
<gene>
    <name evidence="11" type="primary">gyrB</name>
    <name evidence="13" type="ORF">SAMN04488692_11565</name>
</gene>
<keyword evidence="11" id="KW-0963">Cytoplasm</keyword>
<protein>
    <recommendedName>
        <fullName evidence="11">DNA gyrase subunit B</fullName>
        <ecNumber evidence="11">5.6.2.2</ecNumber>
    </recommendedName>
</protein>
<dbReference type="InterPro" id="IPR002288">
    <property type="entry name" value="DNA_gyrase_B_C"/>
</dbReference>
<dbReference type="Proteomes" id="UP000199476">
    <property type="component" value="Unassembled WGS sequence"/>
</dbReference>
<dbReference type="Pfam" id="PF02518">
    <property type="entry name" value="HATPase_c"/>
    <property type="match status" value="1"/>
</dbReference>
<evidence type="ECO:0000256" key="2">
    <source>
        <dbReference type="ARBA" id="ARBA00010708"/>
    </source>
</evidence>
<dbReference type="Pfam" id="PF00204">
    <property type="entry name" value="DNA_gyraseB"/>
    <property type="match status" value="1"/>
</dbReference>
<dbReference type="Gene3D" id="3.30.230.10">
    <property type="match status" value="1"/>
</dbReference>
<dbReference type="GO" id="GO:0005524">
    <property type="term" value="F:ATP binding"/>
    <property type="evidence" value="ECO:0007669"/>
    <property type="project" value="UniProtKB-UniRule"/>
</dbReference>
<evidence type="ECO:0000256" key="7">
    <source>
        <dbReference type="ARBA" id="ARBA00023029"/>
    </source>
</evidence>
<evidence type="ECO:0000313" key="13">
    <source>
        <dbReference type="EMBL" id="SDM06643.1"/>
    </source>
</evidence>
<feature type="site" description="Interaction with DNA" evidence="11">
    <location>
        <position position="459"/>
    </location>
</feature>
<evidence type="ECO:0000313" key="14">
    <source>
        <dbReference type="Proteomes" id="UP000199476"/>
    </source>
</evidence>
<comment type="subcellular location">
    <subcellularLocation>
        <location evidence="11">Cytoplasm</location>
    </subcellularLocation>
</comment>
<dbReference type="SUPFAM" id="SSF54211">
    <property type="entry name" value="Ribosomal protein S5 domain 2-like"/>
    <property type="match status" value="1"/>
</dbReference>
<comment type="subunit">
    <text evidence="11">Heterotetramer, composed of two GyrA and two GyrB chains. In the heterotetramer, GyrA contains the active site tyrosine that forms a transient covalent intermediate with DNA, while GyrB binds cofactors and catalyzes ATP hydrolysis.</text>
</comment>
<dbReference type="OrthoDB" id="9802808at2"/>
<dbReference type="InterPro" id="IPR034160">
    <property type="entry name" value="TOPRIM_GyrB"/>
</dbReference>
<comment type="catalytic activity">
    <reaction evidence="1 11">
        <text>ATP-dependent breakage, passage and rejoining of double-stranded DNA.</text>
        <dbReference type="EC" id="5.6.2.2"/>
    </reaction>
</comment>
<comment type="similarity">
    <text evidence="2 11">Belongs to the type II topoisomerase GyrB family.</text>
</comment>
<dbReference type="HAMAP" id="MF_01898">
    <property type="entry name" value="GyrB"/>
    <property type="match status" value="1"/>
</dbReference>
<dbReference type="GO" id="GO:0003677">
    <property type="term" value="F:DNA binding"/>
    <property type="evidence" value="ECO:0007669"/>
    <property type="project" value="UniProtKB-KW"/>
</dbReference>
<dbReference type="AlphaFoldDB" id="A0A1G9Q6T3"/>
<feature type="site" description="Interaction with DNA" evidence="11">
    <location>
        <position position="462"/>
    </location>
</feature>
<dbReference type="InterPro" id="IPR013506">
    <property type="entry name" value="Topo_IIA_bsu_dom2"/>
</dbReference>
<dbReference type="Pfam" id="PF01751">
    <property type="entry name" value="Toprim"/>
    <property type="match status" value="1"/>
</dbReference>
<dbReference type="EC" id="5.6.2.2" evidence="11"/>
<dbReference type="CDD" id="cd03366">
    <property type="entry name" value="TOPRIM_TopoIIA_GyrB"/>
    <property type="match status" value="1"/>
</dbReference>
<proteinExistence type="inferred from homology"/>
<feature type="binding site" evidence="11">
    <location>
        <position position="507"/>
    </location>
    <ligand>
        <name>Mg(2+)</name>
        <dbReference type="ChEBI" id="CHEBI:18420"/>
        <label>1</label>
        <note>catalytic</note>
    </ligand>
</feature>
<sequence length="643" mass="72533">MSMENLRGSTDYEAENIQILEGMEAVRKRPGMYVGSTASEGLHHLVFEVVDNSIDEAMSGYCDLIEVELDDDSVVTVRDNGRGIPIDSHPQVNRPAVEVVMTTLHAGGKFGGKGYKVSGGLHGVGVSVVNALAEWLEVEISWKDGKVYYQRFERGKPVSDLKPIGECEKDCTGTEIRFRPDPEIFDELNFKYKTLSQRFKELAYLNSGLEIKFSDYRQEEEKTENYCFEGGIISFVENINHNKKPLFPEPIYINSEKENQEAEIAIQYNQGYNETIFSFANNINTREGGTHLSGFKRALTRTINDYARSQNMLKDDDDNFKGEDIREGLTAVISVKLTDPQFEGQTKTKLGNSEMRGYVDSLLSQELRKFLEENPSIGKKIVSKAEKAAEARRAAKKARSLTRRKDALTSTALPGKLADCSTRDMEESELYIVEGDSAGGSAKQGRDRHFQAILPLKGKILNVEKARLNKILNNKEIRSLITAIGTGVGDEFDLSNLRYGRIIIMTDADVDGAHIRTLLLTFFYRYMKPLLDEGRIFIAQPPLYKLKAGRREEYAYNEKALEELLDDIGDSNFSLQRYKGLGEMNPEQLWNTTMNPENRLLLEVEVEDAILADETFTTLMGESVSPRRQFIQENASEVENLDV</sequence>
<dbReference type="Pfam" id="PF00986">
    <property type="entry name" value="DNA_gyraseB_C"/>
    <property type="match status" value="1"/>
</dbReference>
<dbReference type="PRINTS" id="PR00418">
    <property type="entry name" value="TPI2FAMILY"/>
</dbReference>
<dbReference type="Gene3D" id="3.30.565.10">
    <property type="entry name" value="Histidine kinase-like ATPase, C-terminal domain"/>
    <property type="match status" value="1"/>
</dbReference>
<dbReference type="NCBIfam" id="NF011501">
    <property type="entry name" value="PRK14939.1"/>
    <property type="match status" value="1"/>
</dbReference>
<dbReference type="InterPro" id="IPR006171">
    <property type="entry name" value="TOPRIM_dom"/>
</dbReference>
<dbReference type="InterPro" id="IPR001241">
    <property type="entry name" value="Topo_IIA"/>
</dbReference>
<reference evidence="13 14" key="1">
    <citation type="submission" date="2016-10" db="EMBL/GenBank/DDBJ databases">
        <authorList>
            <person name="de Groot N.N."/>
        </authorList>
    </citation>
    <scope>NUCLEOTIDE SEQUENCE [LARGE SCALE GENOMIC DNA]</scope>
    <source>
        <strain evidence="13 14">SLAS-1</strain>
    </source>
</reference>
<evidence type="ECO:0000256" key="8">
    <source>
        <dbReference type="ARBA" id="ARBA00023125"/>
    </source>
</evidence>
<keyword evidence="7 11" id="KW-0799">Topoisomerase</keyword>
<feature type="binding site" evidence="11">
    <location>
        <position position="434"/>
    </location>
    <ligand>
        <name>Mg(2+)</name>
        <dbReference type="ChEBI" id="CHEBI:18420"/>
        <label>1</label>
        <note>catalytic</note>
    </ligand>
</feature>
<dbReference type="GO" id="GO:0046872">
    <property type="term" value="F:metal ion binding"/>
    <property type="evidence" value="ECO:0007669"/>
    <property type="project" value="UniProtKB-KW"/>
</dbReference>
<dbReference type="PANTHER" id="PTHR45866">
    <property type="entry name" value="DNA GYRASE/TOPOISOMERASE SUBUNIT B"/>
    <property type="match status" value="1"/>
</dbReference>
<dbReference type="SUPFAM" id="SSF55874">
    <property type="entry name" value="ATPase domain of HSP90 chaperone/DNA topoisomerase II/histidine kinase"/>
    <property type="match status" value="1"/>
</dbReference>
<comment type="function">
    <text evidence="11">A type II topoisomerase that negatively supercoils closed circular double-stranded (ds) DNA in an ATP-dependent manner to modulate DNA topology and maintain chromosomes in an underwound state. Negative supercoiling favors strand separation, and DNA replication, transcription, recombination and repair, all of which involve strand separation. Also able to catalyze the interconversion of other topological isomers of dsDNA rings, including catenanes and knotted rings. Type II topoisomerases break and join 2 DNA strands simultaneously in an ATP-dependent manner.</text>
</comment>
<dbReference type="InterPro" id="IPR020568">
    <property type="entry name" value="Ribosomal_Su5_D2-typ_SF"/>
</dbReference>
<dbReference type="FunFam" id="3.30.230.10:FF:000005">
    <property type="entry name" value="DNA gyrase subunit B"/>
    <property type="match status" value="1"/>
</dbReference>
<comment type="cofactor">
    <cofactor evidence="11">
        <name>Mg(2+)</name>
        <dbReference type="ChEBI" id="CHEBI:18420"/>
    </cofactor>
    <cofactor evidence="11">
        <name>Mn(2+)</name>
        <dbReference type="ChEBI" id="CHEBI:29035"/>
    </cofactor>
    <cofactor evidence="11">
        <name>Ca(2+)</name>
        <dbReference type="ChEBI" id="CHEBI:29108"/>
    </cofactor>
    <text evidence="11">Binds two Mg(2+) per subunit. The magnesium ions form salt bridges with both the protein and the DNA. Can also accept other divalent metal cations, such as Mn(2+) or Ca(2+).</text>
</comment>
<keyword evidence="6 11" id="KW-0460">Magnesium</keyword>
<evidence type="ECO:0000256" key="9">
    <source>
        <dbReference type="ARBA" id="ARBA00023235"/>
    </source>
</evidence>
<evidence type="ECO:0000256" key="11">
    <source>
        <dbReference type="HAMAP-Rule" id="MF_01898"/>
    </source>
</evidence>
<dbReference type="InterPro" id="IPR000565">
    <property type="entry name" value="Topo_IIA_B"/>
</dbReference>
<dbReference type="SUPFAM" id="SSF56719">
    <property type="entry name" value="Type II DNA topoisomerase"/>
    <property type="match status" value="1"/>
</dbReference>
<dbReference type="InterPro" id="IPR036890">
    <property type="entry name" value="HATPase_C_sf"/>
</dbReference>
<keyword evidence="5 11" id="KW-0067">ATP-binding</keyword>
<evidence type="ECO:0000256" key="3">
    <source>
        <dbReference type="ARBA" id="ARBA00022723"/>
    </source>
</evidence>
<dbReference type="GO" id="GO:0005737">
    <property type="term" value="C:cytoplasm"/>
    <property type="evidence" value="ECO:0007669"/>
    <property type="project" value="UniProtKB-SubCell"/>
</dbReference>
<dbReference type="PROSITE" id="PS00177">
    <property type="entry name" value="TOPOISOMERASE_II"/>
    <property type="match status" value="1"/>
</dbReference>
<dbReference type="PANTHER" id="PTHR45866:SF1">
    <property type="entry name" value="DNA GYRASE SUBUNIT B, MITOCHONDRIAL"/>
    <property type="match status" value="1"/>
</dbReference>
<dbReference type="InterPro" id="IPR011557">
    <property type="entry name" value="GyrB"/>
</dbReference>
<keyword evidence="9 11" id="KW-0413">Isomerase</keyword>